<evidence type="ECO:0000256" key="5">
    <source>
        <dbReference type="ARBA" id="ARBA00023040"/>
    </source>
</evidence>
<feature type="transmembrane region" description="Helical" evidence="9">
    <location>
        <begin position="6"/>
        <end position="30"/>
    </location>
</feature>
<keyword evidence="4 9" id="KW-1133">Transmembrane helix</keyword>
<keyword evidence="12" id="KW-1185">Reference proteome</keyword>
<evidence type="ECO:0000256" key="9">
    <source>
        <dbReference type="SAM" id="Phobius"/>
    </source>
</evidence>
<dbReference type="PROSITE" id="PS50262">
    <property type="entry name" value="G_PROTEIN_RECEP_F1_2"/>
    <property type="match status" value="1"/>
</dbReference>
<reference evidence="11 12" key="1">
    <citation type="submission" date="2024-04" db="EMBL/GenBank/DDBJ databases">
        <authorList>
            <consortium name="Genoscope - CEA"/>
            <person name="William W."/>
        </authorList>
    </citation>
    <scope>NUCLEOTIDE SEQUENCE [LARGE SCALE GENOMIC DNA]</scope>
</reference>
<dbReference type="Proteomes" id="UP001497497">
    <property type="component" value="Unassembled WGS sequence"/>
</dbReference>
<dbReference type="GO" id="GO:0008528">
    <property type="term" value="F:G protein-coupled peptide receptor activity"/>
    <property type="evidence" value="ECO:0007669"/>
    <property type="project" value="TreeGrafter"/>
</dbReference>
<feature type="transmembrane region" description="Helical" evidence="9">
    <location>
        <begin position="86"/>
        <end position="110"/>
    </location>
</feature>
<keyword evidence="5" id="KW-0297">G-protein coupled receptor</keyword>
<protein>
    <recommendedName>
        <fullName evidence="10">G-protein coupled receptors family 1 profile domain-containing protein</fullName>
    </recommendedName>
</protein>
<dbReference type="InterPro" id="IPR019430">
    <property type="entry name" value="7TM_GPCR_serpentine_rcpt_Srx"/>
</dbReference>
<sequence>MHATWMFACVYLTLGVFGSVTKTVNIRAFVRMGPGDSVTASFLCLSLSDLGFLLTTVGVGAFSFLWAVEMGTSYETCFAMDPFAGYVISANASFLLYVMSTLTTMFLAVARCMCVARPLHFKNTFTLARTVAVLLGCAVFTVGSYLPVLANMGVDPKFDVRVNFSRPLLWITTEREFIKVIVWTVRDTVLSMTSQVVLLVCVIIMAARLRKATAFRQMSVSTSGARTAPPLGSQVTQLGRRDLQTVRRATQAAHLGRKDLQIVRQVLLISLVYVVCNMPKILVNIAGIFESELTIGKQYQNLSIATINIMTISQMFHSSINLVIYYKFNAKFRSNCAL</sequence>
<dbReference type="PANTHER" id="PTHR24230">
    <property type="entry name" value="G-PROTEIN COUPLED RECEPTOR"/>
    <property type="match status" value="1"/>
</dbReference>
<comment type="subcellular location">
    <subcellularLocation>
        <location evidence="1">Cell membrane</location>
        <topology evidence="1">Multi-pass membrane protein</topology>
    </subcellularLocation>
</comment>
<evidence type="ECO:0000256" key="2">
    <source>
        <dbReference type="ARBA" id="ARBA00022475"/>
    </source>
</evidence>
<feature type="transmembrane region" description="Helical" evidence="9">
    <location>
        <begin position="42"/>
        <end position="66"/>
    </location>
</feature>
<dbReference type="Pfam" id="PF10328">
    <property type="entry name" value="7TM_GPCR_Srx"/>
    <property type="match status" value="1"/>
</dbReference>
<name>A0AAV2H8M6_LYMST</name>
<feature type="transmembrane region" description="Helical" evidence="9">
    <location>
        <begin position="131"/>
        <end position="150"/>
    </location>
</feature>
<comment type="caution">
    <text evidence="11">The sequence shown here is derived from an EMBL/GenBank/DDBJ whole genome shotgun (WGS) entry which is preliminary data.</text>
</comment>
<feature type="domain" description="G-protein coupled receptors family 1 profile" evidence="10">
    <location>
        <begin position="18"/>
        <end position="325"/>
    </location>
</feature>
<evidence type="ECO:0000256" key="6">
    <source>
        <dbReference type="ARBA" id="ARBA00023136"/>
    </source>
</evidence>
<proteinExistence type="predicted"/>
<evidence type="ECO:0000256" key="3">
    <source>
        <dbReference type="ARBA" id="ARBA00022692"/>
    </source>
</evidence>
<evidence type="ECO:0000313" key="12">
    <source>
        <dbReference type="Proteomes" id="UP001497497"/>
    </source>
</evidence>
<dbReference type="InterPro" id="IPR017452">
    <property type="entry name" value="GPCR_Rhodpsn_7TM"/>
</dbReference>
<feature type="transmembrane region" description="Helical" evidence="9">
    <location>
        <begin position="266"/>
        <end position="289"/>
    </location>
</feature>
<keyword evidence="8" id="KW-0807">Transducer</keyword>
<dbReference type="SUPFAM" id="SSF81321">
    <property type="entry name" value="Family A G protein-coupled receptor-like"/>
    <property type="match status" value="1"/>
</dbReference>
<evidence type="ECO:0000256" key="8">
    <source>
        <dbReference type="ARBA" id="ARBA00023224"/>
    </source>
</evidence>
<organism evidence="11 12">
    <name type="scientific">Lymnaea stagnalis</name>
    <name type="common">Great pond snail</name>
    <name type="synonym">Helix stagnalis</name>
    <dbReference type="NCBI Taxonomy" id="6523"/>
    <lineage>
        <taxon>Eukaryota</taxon>
        <taxon>Metazoa</taxon>
        <taxon>Spiralia</taxon>
        <taxon>Lophotrochozoa</taxon>
        <taxon>Mollusca</taxon>
        <taxon>Gastropoda</taxon>
        <taxon>Heterobranchia</taxon>
        <taxon>Euthyneura</taxon>
        <taxon>Panpulmonata</taxon>
        <taxon>Hygrophila</taxon>
        <taxon>Lymnaeoidea</taxon>
        <taxon>Lymnaeidae</taxon>
        <taxon>Lymnaea</taxon>
    </lineage>
</organism>
<keyword evidence="2" id="KW-1003">Cell membrane</keyword>
<feature type="transmembrane region" description="Helical" evidence="9">
    <location>
        <begin position="301"/>
        <end position="324"/>
    </location>
</feature>
<evidence type="ECO:0000313" key="11">
    <source>
        <dbReference type="EMBL" id="CAL1529990.1"/>
    </source>
</evidence>
<dbReference type="EMBL" id="CAXITT010000060">
    <property type="protein sequence ID" value="CAL1529990.1"/>
    <property type="molecule type" value="Genomic_DNA"/>
</dbReference>
<keyword evidence="7" id="KW-0675">Receptor</keyword>
<evidence type="ECO:0000256" key="7">
    <source>
        <dbReference type="ARBA" id="ARBA00023170"/>
    </source>
</evidence>
<evidence type="ECO:0000256" key="1">
    <source>
        <dbReference type="ARBA" id="ARBA00004651"/>
    </source>
</evidence>
<dbReference type="GO" id="GO:0005886">
    <property type="term" value="C:plasma membrane"/>
    <property type="evidence" value="ECO:0007669"/>
    <property type="project" value="UniProtKB-SubCell"/>
</dbReference>
<dbReference type="GO" id="GO:0007218">
    <property type="term" value="P:neuropeptide signaling pathway"/>
    <property type="evidence" value="ECO:0007669"/>
    <property type="project" value="TreeGrafter"/>
</dbReference>
<keyword evidence="6 9" id="KW-0472">Membrane</keyword>
<dbReference type="Gene3D" id="1.20.1070.10">
    <property type="entry name" value="Rhodopsin 7-helix transmembrane proteins"/>
    <property type="match status" value="1"/>
</dbReference>
<evidence type="ECO:0000259" key="10">
    <source>
        <dbReference type="PROSITE" id="PS50262"/>
    </source>
</evidence>
<feature type="transmembrane region" description="Helical" evidence="9">
    <location>
        <begin position="189"/>
        <end position="209"/>
    </location>
</feature>
<dbReference type="AlphaFoldDB" id="A0AAV2H8M6"/>
<accession>A0AAV2H8M6</accession>
<gene>
    <name evidence="11" type="ORF">GSLYS_00004123001</name>
</gene>
<evidence type="ECO:0000256" key="4">
    <source>
        <dbReference type="ARBA" id="ARBA00022989"/>
    </source>
</evidence>
<keyword evidence="3 9" id="KW-0812">Transmembrane</keyword>